<proteinExistence type="predicted"/>
<evidence type="ECO:0000313" key="1">
    <source>
        <dbReference type="EMBL" id="CAD6340455.1"/>
    </source>
</evidence>
<gene>
    <name evidence="1" type="ORF">NCGR_LOCUS64553</name>
</gene>
<name>A0A811SE27_9POAL</name>
<dbReference type="AlphaFoldDB" id="A0A811SE27"/>
<keyword evidence="2" id="KW-1185">Reference proteome</keyword>
<protein>
    <submittedName>
        <fullName evidence="1">Uncharacterized protein</fullName>
    </submittedName>
</protein>
<organism evidence="1 2">
    <name type="scientific">Miscanthus lutarioriparius</name>
    <dbReference type="NCBI Taxonomy" id="422564"/>
    <lineage>
        <taxon>Eukaryota</taxon>
        <taxon>Viridiplantae</taxon>
        <taxon>Streptophyta</taxon>
        <taxon>Embryophyta</taxon>
        <taxon>Tracheophyta</taxon>
        <taxon>Spermatophyta</taxon>
        <taxon>Magnoliopsida</taxon>
        <taxon>Liliopsida</taxon>
        <taxon>Poales</taxon>
        <taxon>Poaceae</taxon>
        <taxon>PACMAD clade</taxon>
        <taxon>Panicoideae</taxon>
        <taxon>Andropogonodae</taxon>
        <taxon>Andropogoneae</taxon>
        <taxon>Saccharinae</taxon>
        <taxon>Miscanthus</taxon>
    </lineage>
</organism>
<comment type="caution">
    <text evidence="1">The sequence shown here is derived from an EMBL/GenBank/DDBJ whole genome shotgun (WGS) entry which is preliminary data.</text>
</comment>
<dbReference type="EMBL" id="CAJGYO010000019">
    <property type="protein sequence ID" value="CAD6340455.1"/>
    <property type="molecule type" value="Genomic_DNA"/>
</dbReference>
<evidence type="ECO:0000313" key="2">
    <source>
        <dbReference type="Proteomes" id="UP000604825"/>
    </source>
</evidence>
<accession>A0A811SE27</accession>
<sequence>MVSELGAYAADLRKVGGTVSPQFDLSSCIQVAQEGTDGCKEPLAKLARLEVEADASGGKKVVTQQDVADVKKWLGNIIAKSSQCRLFEPYGVGQVGVDMPRQGMVSSSIDASSALVNDIAQPAAAAGPSAAARDFIHTLFNASCPLPEDVRECFNLLAPYAVSINGSNVRAVRSGVAVVVAELQALAKSAIDFNTTNGQDYELGPCIQVIQEAANGGEQQLAELDAAGDGNNQDLAKVNKWYQDAKAKIQKCDYDITDVPRSQVWCSRL</sequence>
<reference evidence="1" key="1">
    <citation type="submission" date="2020-10" db="EMBL/GenBank/DDBJ databases">
        <authorList>
            <person name="Han B."/>
            <person name="Lu T."/>
            <person name="Zhao Q."/>
            <person name="Huang X."/>
            <person name="Zhao Y."/>
        </authorList>
    </citation>
    <scope>NUCLEOTIDE SEQUENCE</scope>
</reference>
<dbReference type="Proteomes" id="UP000604825">
    <property type="component" value="Unassembled WGS sequence"/>
</dbReference>